<dbReference type="Proteomes" id="UP001500842">
    <property type="component" value="Unassembled WGS sequence"/>
</dbReference>
<organism evidence="1 2">
    <name type="scientific">Nocardioides humi</name>
    <dbReference type="NCBI Taxonomy" id="449461"/>
    <lineage>
        <taxon>Bacteria</taxon>
        <taxon>Bacillati</taxon>
        <taxon>Actinomycetota</taxon>
        <taxon>Actinomycetes</taxon>
        <taxon>Propionibacteriales</taxon>
        <taxon>Nocardioidaceae</taxon>
        <taxon>Nocardioides</taxon>
    </lineage>
</organism>
<comment type="caution">
    <text evidence="1">The sequence shown here is derived from an EMBL/GenBank/DDBJ whole genome shotgun (WGS) entry which is preliminary data.</text>
</comment>
<reference evidence="1 2" key="1">
    <citation type="journal article" date="2019" name="Int. J. Syst. Evol. Microbiol.">
        <title>The Global Catalogue of Microorganisms (GCM) 10K type strain sequencing project: providing services to taxonomists for standard genome sequencing and annotation.</title>
        <authorList>
            <consortium name="The Broad Institute Genomics Platform"/>
            <consortium name="The Broad Institute Genome Sequencing Center for Infectious Disease"/>
            <person name="Wu L."/>
            <person name="Ma J."/>
        </authorList>
    </citation>
    <scope>NUCLEOTIDE SEQUENCE [LARGE SCALE GENOMIC DNA]</scope>
    <source>
        <strain evidence="1 2">JCM 14942</strain>
    </source>
</reference>
<accession>A0ABN2API9</accession>
<gene>
    <name evidence="1" type="ORF">GCM10009788_28560</name>
</gene>
<dbReference type="RefSeq" id="WP_344112488.1">
    <property type="nucleotide sequence ID" value="NZ_BAAAOR010000023.1"/>
</dbReference>
<proteinExistence type="predicted"/>
<sequence>MHAPAPFPRRLPQRVVVAGAPGEQLTAFLRRLAALLDVPLAPLADLSGPTEVARLAAFDGWVTTGEEEWARPVLLERAEVLVRVELEAPTLAGRVRRTLRRIRSDVREPDLDWVDDVAVQRPGLEVVRLPDPHSADSWLRSFDEEFL</sequence>
<name>A0ABN2API9_9ACTN</name>
<evidence type="ECO:0000313" key="1">
    <source>
        <dbReference type="EMBL" id="GAA1522940.1"/>
    </source>
</evidence>
<evidence type="ECO:0000313" key="2">
    <source>
        <dbReference type="Proteomes" id="UP001500842"/>
    </source>
</evidence>
<dbReference type="EMBL" id="BAAAOR010000023">
    <property type="protein sequence ID" value="GAA1522940.1"/>
    <property type="molecule type" value="Genomic_DNA"/>
</dbReference>
<keyword evidence="2" id="KW-1185">Reference proteome</keyword>
<protein>
    <submittedName>
        <fullName evidence="1">Uncharacterized protein</fullName>
    </submittedName>
</protein>